<evidence type="ECO:0000313" key="3">
    <source>
        <dbReference type="EMBL" id="CAC5384497.1"/>
    </source>
</evidence>
<feature type="transmembrane region" description="Helical" evidence="2">
    <location>
        <begin position="95"/>
        <end position="115"/>
    </location>
</feature>
<keyword evidence="2" id="KW-0812">Transmembrane</keyword>
<evidence type="ECO:0000313" key="4">
    <source>
        <dbReference type="Proteomes" id="UP000507470"/>
    </source>
</evidence>
<keyword evidence="2" id="KW-1133">Transmembrane helix</keyword>
<name>A0A6J8BQE6_MYTCO</name>
<accession>A0A6J8BQE6</accession>
<feature type="transmembrane region" description="Helical" evidence="2">
    <location>
        <begin position="70"/>
        <end position="89"/>
    </location>
</feature>
<keyword evidence="2" id="KW-0472">Membrane</keyword>
<keyword evidence="4" id="KW-1185">Reference proteome</keyword>
<gene>
    <name evidence="3" type="ORF">MCOR_20130</name>
</gene>
<evidence type="ECO:0000256" key="2">
    <source>
        <dbReference type="SAM" id="Phobius"/>
    </source>
</evidence>
<protein>
    <submittedName>
        <fullName evidence="3">Uncharacterized protein</fullName>
    </submittedName>
</protein>
<sequence>MPLPVPGCHSLHNNIMQDPKTNITVLMIHRHVDITLNGPWKCRHGTNLDEAIVNVTVIKEDNCVAKHMTWTFKGVMIGVVIVLILSTVVKTSTRLSIGIVLTVFVVIIPYVSGILESGCRGKENEQPSEDKVNFRQELLGEESEQPSEDKEPFRQELLGEENEQPSEDKENFRQELLGEESEQPSEDKEPFRQELLGEENEQPSEDKENFRQELLGKEVNNSI</sequence>
<dbReference type="EMBL" id="CACVKT020003579">
    <property type="protein sequence ID" value="CAC5384497.1"/>
    <property type="molecule type" value="Genomic_DNA"/>
</dbReference>
<dbReference type="AlphaFoldDB" id="A0A6J8BQE6"/>
<dbReference type="Proteomes" id="UP000507470">
    <property type="component" value="Unassembled WGS sequence"/>
</dbReference>
<feature type="compositionally biased region" description="Basic and acidic residues" evidence="1">
    <location>
        <begin position="204"/>
        <end position="216"/>
    </location>
</feature>
<proteinExistence type="predicted"/>
<reference evidence="3 4" key="1">
    <citation type="submission" date="2020-06" db="EMBL/GenBank/DDBJ databases">
        <authorList>
            <person name="Li R."/>
            <person name="Bekaert M."/>
        </authorList>
    </citation>
    <scope>NUCLEOTIDE SEQUENCE [LARGE SCALE GENOMIC DNA]</scope>
    <source>
        <strain evidence="4">wild</strain>
    </source>
</reference>
<evidence type="ECO:0000256" key="1">
    <source>
        <dbReference type="SAM" id="MobiDB-lite"/>
    </source>
</evidence>
<organism evidence="3 4">
    <name type="scientific">Mytilus coruscus</name>
    <name type="common">Sea mussel</name>
    <dbReference type="NCBI Taxonomy" id="42192"/>
    <lineage>
        <taxon>Eukaryota</taxon>
        <taxon>Metazoa</taxon>
        <taxon>Spiralia</taxon>
        <taxon>Lophotrochozoa</taxon>
        <taxon>Mollusca</taxon>
        <taxon>Bivalvia</taxon>
        <taxon>Autobranchia</taxon>
        <taxon>Pteriomorphia</taxon>
        <taxon>Mytilida</taxon>
        <taxon>Mytiloidea</taxon>
        <taxon>Mytilidae</taxon>
        <taxon>Mytilinae</taxon>
        <taxon>Mytilus</taxon>
    </lineage>
</organism>
<feature type="region of interest" description="Disordered" evidence="1">
    <location>
        <begin position="139"/>
        <end position="223"/>
    </location>
</feature>